<feature type="transmembrane region" description="Helical" evidence="9">
    <location>
        <begin position="110"/>
        <end position="134"/>
    </location>
</feature>
<keyword evidence="4 9" id="KW-0813">Transport</keyword>
<dbReference type="GO" id="GO:0005886">
    <property type="term" value="C:plasma membrane"/>
    <property type="evidence" value="ECO:0007669"/>
    <property type="project" value="UniProtKB-SubCell"/>
</dbReference>
<keyword evidence="5 9" id="KW-1003">Cell membrane</keyword>
<evidence type="ECO:0000256" key="3">
    <source>
        <dbReference type="ARBA" id="ARBA00014042"/>
    </source>
</evidence>
<evidence type="ECO:0000256" key="9">
    <source>
        <dbReference type="HAMAP-Rule" id="MF_01461"/>
    </source>
</evidence>
<dbReference type="InterPro" id="IPR003339">
    <property type="entry name" value="ABC/ECF_trnsptr_transmembrane"/>
</dbReference>
<comment type="similarity">
    <text evidence="2 9">Belongs to the energy-coupling factor EcfT family.</text>
</comment>
<dbReference type="InterPro" id="IPR024919">
    <property type="entry name" value="EcfT"/>
</dbReference>
<evidence type="ECO:0000256" key="4">
    <source>
        <dbReference type="ARBA" id="ARBA00022448"/>
    </source>
</evidence>
<reference evidence="10" key="1">
    <citation type="submission" date="2020-10" db="EMBL/GenBank/DDBJ databases">
        <authorList>
            <person name="Gilroy R."/>
        </authorList>
    </citation>
    <scope>NUCLEOTIDE SEQUENCE</scope>
    <source>
        <strain evidence="10">ChiHcec3-11533</strain>
    </source>
</reference>
<dbReference type="AlphaFoldDB" id="A0A9D1IC62"/>
<keyword evidence="6 9" id="KW-0812">Transmembrane</keyword>
<dbReference type="Proteomes" id="UP000824072">
    <property type="component" value="Unassembled WGS sequence"/>
</dbReference>
<feature type="transmembrane region" description="Helical" evidence="9">
    <location>
        <begin position="26"/>
        <end position="52"/>
    </location>
</feature>
<dbReference type="PANTHER" id="PTHR34857:SF2">
    <property type="entry name" value="SLL0384 PROTEIN"/>
    <property type="match status" value="1"/>
</dbReference>
<keyword evidence="7 9" id="KW-1133">Transmembrane helix</keyword>
<evidence type="ECO:0000256" key="1">
    <source>
        <dbReference type="ARBA" id="ARBA00004651"/>
    </source>
</evidence>
<dbReference type="Pfam" id="PF02361">
    <property type="entry name" value="CbiQ"/>
    <property type="match status" value="1"/>
</dbReference>
<evidence type="ECO:0000256" key="7">
    <source>
        <dbReference type="ARBA" id="ARBA00022989"/>
    </source>
</evidence>
<proteinExistence type="inferred from homology"/>
<comment type="subcellular location">
    <subcellularLocation>
        <location evidence="1 9">Cell membrane</location>
        <topology evidence="1 9">Multi-pass membrane protein</topology>
    </subcellularLocation>
</comment>
<dbReference type="CDD" id="cd16914">
    <property type="entry name" value="EcfT"/>
    <property type="match status" value="1"/>
</dbReference>
<dbReference type="GO" id="GO:0022857">
    <property type="term" value="F:transmembrane transporter activity"/>
    <property type="evidence" value="ECO:0007669"/>
    <property type="project" value="UniProtKB-UniRule"/>
</dbReference>
<evidence type="ECO:0000256" key="5">
    <source>
        <dbReference type="ARBA" id="ARBA00022475"/>
    </source>
</evidence>
<keyword evidence="8 9" id="KW-0472">Membrane</keyword>
<evidence type="ECO:0000256" key="6">
    <source>
        <dbReference type="ARBA" id="ARBA00022692"/>
    </source>
</evidence>
<comment type="caution">
    <text evidence="10">The sequence shown here is derived from an EMBL/GenBank/DDBJ whole genome shotgun (WGS) entry which is preliminary data.</text>
</comment>
<name>A0A9D1IC62_9FIRM</name>
<comment type="function">
    <text evidence="9">Transmembrane (T) component of an energy-coupling factor (ECF) ABC-transporter complex. Unlike classic ABC transporters this ECF transporter provides the energy necessary to transport a number of different substrates.</text>
</comment>
<reference evidence="10" key="2">
    <citation type="journal article" date="2021" name="PeerJ">
        <title>Extensive microbial diversity within the chicken gut microbiome revealed by metagenomics and culture.</title>
        <authorList>
            <person name="Gilroy R."/>
            <person name="Ravi A."/>
            <person name="Getino M."/>
            <person name="Pursley I."/>
            <person name="Horton D.L."/>
            <person name="Alikhan N.F."/>
            <person name="Baker D."/>
            <person name="Gharbi K."/>
            <person name="Hall N."/>
            <person name="Watson M."/>
            <person name="Adriaenssens E.M."/>
            <person name="Foster-Nyarko E."/>
            <person name="Jarju S."/>
            <person name="Secka A."/>
            <person name="Antonio M."/>
            <person name="Oren A."/>
            <person name="Chaudhuri R.R."/>
            <person name="La Ragione R."/>
            <person name="Hildebrand F."/>
            <person name="Pallen M.J."/>
        </authorList>
    </citation>
    <scope>NUCLEOTIDE SEQUENCE</scope>
    <source>
        <strain evidence="10">ChiHcec3-11533</strain>
    </source>
</reference>
<feature type="transmembrane region" description="Helical" evidence="9">
    <location>
        <begin position="245"/>
        <end position="266"/>
    </location>
</feature>
<evidence type="ECO:0000256" key="8">
    <source>
        <dbReference type="ARBA" id="ARBA00023136"/>
    </source>
</evidence>
<gene>
    <name evidence="9" type="primary">ecfT</name>
    <name evidence="10" type="ORF">IAB02_09145</name>
</gene>
<dbReference type="EMBL" id="DVMU01000199">
    <property type="protein sequence ID" value="HIU34715.1"/>
    <property type="molecule type" value="Genomic_DNA"/>
</dbReference>
<protein>
    <recommendedName>
        <fullName evidence="3 9">Energy-coupling factor transporter transmembrane protein EcfT</fullName>
        <shortName evidence="9">ECF transporter T component EcfT</shortName>
    </recommendedName>
</protein>
<dbReference type="PANTHER" id="PTHR34857">
    <property type="entry name" value="SLL0384 PROTEIN"/>
    <property type="match status" value="1"/>
</dbReference>
<organism evidence="10 11">
    <name type="scientific">Candidatus Pullichristensenella excrementigallinarum</name>
    <dbReference type="NCBI Taxonomy" id="2840907"/>
    <lineage>
        <taxon>Bacteria</taxon>
        <taxon>Bacillati</taxon>
        <taxon>Bacillota</taxon>
        <taxon>Clostridia</taxon>
        <taxon>Candidatus Pullichristensenella</taxon>
    </lineage>
</organism>
<evidence type="ECO:0000313" key="11">
    <source>
        <dbReference type="Proteomes" id="UP000824072"/>
    </source>
</evidence>
<feature type="transmembrane region" description="Helical" evidence="9">
    <location>
        <begin position="72"/>
        <end position="89"/>
    </location>
</feature>
<evidence type="ECO:0000256" key="2">
    <source>
        <dbReference type="ARBA" id="ARBA00005660"/>
    </source>
</evidence>
<dbReference type="InterPro" id="IPR051611">
    <property type="entry name" value="ECF_transporter_component"/>
</dbReference>
<comment type="subunit">
    <text evidence="9">Forms a stable energy-coupling factor (ECF) transporter complex composed of 2 membrane-embedded substrate-binding proteins (S component), 2 ATP-binding proteins (A component) and 2 transmembrane proteins (T component).</text>
</comment>
<accession>A0A9D1IC62</accession>
<evidence type="ECO:0000313" key="10">
    <source>
        <dbReference type="EMBL" id="HIU34715.1"/>
    </source>
</evidence>
<dbReference type="HAMAP" id="MF_01461">
    <property type="entry name" value="EcfT"/>
    <property type="match status" value="1"/>
</dbReference>
<sequence>MLKNITIGQFFPGNSLIHRLDPRTKLLLTLALIASVFLSKGFAGFLLVFLFVLACARSTKIGLKFLVRGLKPILYIVIITFLLNVFFQSDGKILVRWKFITITEGGLQRAAFLAARLILLVTVSQLLTLTTSAISLTDGLESLMRPLKKVRFPAHEIAMMMSIALRFIPTLMEEADKIMKAQMARGADFESGNLFRRAKAMVPLLVPLFVSAFRRADDLAMAMEARCYRGGEGRTRMKQLHFERIDLYAFLAVLLLIAGILVLNAVGVF</sequence>